<dbReference type="RefSeq" id="WP_092693640.1">
    <property type="nucleotide sequence ID" value="NZ_FNBK01000011.1"/>
</dbReference>
<keyword evidence="1" id="KW-1133">Transmembrane helix</keyword>
<proteinExistence type="predicted"/>
<dbReference type="OrthoDB" id="239588at2157"/>
<dbReference type="Proteomes" id="UP000199076">
    <property type="component" value="Unassembled WGS sequence"/>
</dbReference>
<protein>
    <submittedName>
        <fullName evidence="2">Uncharacterized protein</fullName>
    </submittedName>
</protein>
<keyword evidence="3" id="KW-1185">Reference proteome</keyword>
<dbReference type="EMBL" id="FNBK01000011">
    <property type="protein sequence ID" value="SDF91470.1"/>
    <property type="molecule type" value="Genomic_DNA"/>
</dbReference>
<reference evidence="3" key="1">
    <citation type="submission" date="2016-10" db="EMBL/GenBank/DDBJ databases">
        <authorList>
            <person name="Varghese N."/>
            <person name="Submissions S."/>
        </authorList>
    </citation>
    <scope>NUCLEOTIDE SEQUENCE [LARGE SCALE GENOMIC DNA]</scope>
    <source>
        <strain evidence="3">IBRC-M 10760</strain>
    </source>
</reference>
<evidence type="ECO:0000313" key="2">
    <source>
        <dbReference type="EMBL" id="SDF91470.1"/>
    </source>
</evidence>
<feature type="transmembrane region" description="Helical" evidence="1">
    <location>
        <begin position="7"/>
        <end position="27"/>
    </location>
</feature>
<gene>
    <name evidence="2" type="ORF">SAMN05216218_11184</name>
</gene>
<evidence type="ECO:0000256" key="1">
    <source>
        <dbReference type="SAM" id="Phobius"/>
    </source>
</evidence>
<accession>A0A1G7Q1G9</accession>
<dbReference type="AlphaFoldDB" id="A0A1G7Q1G9"/>
<sequence>MVGSRTVTAALGVAVSLLVSVALWWYFESFVFFLFLPFVPFLFRGDGADDEGERVRECPQCGFRTDADEYEFCPRDGTRLD</sequence>
<evidence type="ECO:0000313" key="3">
    <source>
        <dbReference type="Proteomes" id="UP000199076"/>
    </source>
</evidence>
<organism evidence="2 3">
    <name type="scientific">Halorientalis regularis</name>
    <dbReference type="NCBI Taxonomy" id="660518"/>
    <lineage>
        <taxon>Archaea</taxon>
        <taxon>Methanobacteriati</taxon>
        <taxon>Methanobacteriota</taxon>
        <taxon>Stenosarchaea group</taxon>
        <taxon>Halobacteria</taxon>
        <taxon>Halobacteriales</taxon>
        <taxon>Haloarculaceae</taxon>
        <taxon>Halorientalis</taxon>
    </lineage>
</organism>
<name>A0A1G7Q1G9_9EURY</name>
<keyword evidence="1" id="KW-0472">Membrane</keyword>
<keyword evidence="1" id="KW-0812">Transmembrane</keyword>